<keyword evidence="11" id="KW-1185">Reference proteome</keyword>
<feature type="transmembrane region" description="Helical" evidence="8">
    <location>
        <begin position="155"/>
        <end position="173"/>
    </location>
</feature>
<evidence type="ECO:0000256" key="7">
    <source>
        <dbReference type="ARBA" id="ARBA00023235"/>
    </source>
</evidence>
<protein>
    <recommendedName>
        <fullName evidence="9">Lycopene cyclase domain-containing protein</fullName>
    </recommendedName>
</protein>
<feature type="transmembrane region" description="Helical" evidence="8">
    <location>
        <begin position="70"/>
        <end position="90"/>
    </location>
</feature>
<dbReference type="EMBL" id="LIYD01000005">
    <property type="protein sequence ID" value="KOS07846.1"/>
    <property type="molecule type" value="Genomic_DNA"/>
</dbReference>
<evidence type="ECO:0000256" key="5">
    <source>
        <dbReference type="ARBA" id="ARBA00022989"/>
    </source>
</evidence>
<dbReference type="GO" id="GO:0045436">
    <property type="term" value="F:lycopene beta cyclase activity"/>
    <property type="evidence" value="ECO:0007669"/>
    <property type="project" value="UniProtKB-ARBA"/>
</dbReference>
<evidence type="ECO:0000313" key="10">
    <source>
        <dbReference type="EMBL" id="KOS07846.1"/>
    </source>
</evidence>
<dbReference type="Pfam" id="PF18916">
    <property type="entry name" value="Lycopene_cyc"/>
    <property type="match status" value="2"/>
</dbReference>
<dbReference type="OrthoDB" id="820814at2"/>
<comment type="pathway">
    <text evidence="2">Carotenoid biosynthesis.</text>
</comment>
<dbReference type="STRING" id="1202724.AM493_18625"/>
<evidence type="ECO:0000256" key="2">
    <source>
        <dbReference type="ARBA" id="ARBA00004829"/>
    </source>
</evidence>
<feature type="domain" description="Lycopene cyclase" evidence="9">
    <location>
        <begin position="124"/>
        <end position="217"/>
    </location>
</feature>
<feature type="transmembrane region" description="Helical" evidence="8">
    <location>
        <begin position="6"/>
        <end position="24"/>
    </location>
</feature>
<keyword evidence="7" id="KW-0413">Isomerase</keyword>
<keyword evidence="3 8" id="KW-0812">Transmembrane</keyword>
<dbReference type="AlphaFoldDB" id="A0A0M9VJK1"/>
<accession>A0A0M9VJK1</accession>
<keyword evidence="4" id="KW-0125">Carotenoid biosynthesis</keyword>
<dbReference type="Proteomes" id="UP000037755">
    <property type="component" value="Unassembled WGS sequence"/>
</dbReference>
<sequence>MDTVTYLLIGMLLILPWAAIYLLKPALRKKMLRTSLMGGLAGFIAEYWYFKDYWHPPTLLGQTVVSIEDFIFGFSVTGLAAVIYEAFFNINMQPVGKKRKKLFGQLFLGGVAAMMVCNVWLGINSIVVSCITFLVCTAIMIYIRPDLARRGLVSGLLMLVVVLPVYTFLFNLLNTTYWDKYWLLAQTKMGVTVLGHIPVTELCWYFSWGCMAGISHAFASGSIRVKNTATAPAKQNSSVAV</sequence>
<evidence type="ECO:0000313" key="11">
    <source>
        <dbReference type="Proteomes" id="UP000037755"/>
    </source>
</evidence>
<dbReference type="RefSeq" id="WP_054409563.1">
    <property type="nucleotide sequence ID" value="NZ_FOYA01000002.1"/>
</dbReference>
<dbReference type="PATRIC" id="fig|1202724.3.peg.3866"/>
<name>A0A0M9VJK1_9FLAO</name>
<evidence type="ECO:0000256" key="3">
    <source>
        <dbReference type="ARBA" id="ARBA00022692"/>
    </source>
</evidence>
<reference evidence="10 11" key="1">
    <citation type="submission" date="2015-08" db="EMBL/GenBank/DDBJ databases">
        <title>Whole genome sequence of Flavobacterium akiainvivens IK-1T, from decaying Wikstroemia oahuensis, an endemic Hawaiian shrub.</title>
        <authorList>
            <person name="Wan X."/>
            <person name="Hou S."/>
            <person name="Saito J."/>
            <person name="Donachie S."/>
        </authorList>
    </citation>
    <scope>NUCLEOTIDE SEQUENCE [LARGE SCALE GENOMIC DNA]</scope>
    <source>
        <strain evidence="10 11">IK-1</strain>
    </source>
</reference>
<feature type="domain" description="Lycopene cyclase" evidence="9">
    <location>
        <begin position="6"/>
        <end position="87"/>
    </location>
</feature>
<feature type="transmembrane region" description="Helical" evidence="8">
    <location>
        <begin position="31"/>
        <end position="50"/>
    </location>
</feature>
<dbReference type="GO" id="GO:0016117">
    <property type="term" value="P:carotenoid biosynthetic process"/>
    <property type="evidence" value="ECO:0007669"/>
    <property type="project" value="UniProtKB-KW"/>
</dbReference>
<comment type="subcellular location">
    <subcellularLocation>
        <location evidence="1">Membrane</location>
        <topology evidence="1">Multi-pass membrane protein</topology>
    </subcellularLocation>
</comment>
<comment type="caution">
    <text evidence="10">The sequence shown here is derived from an EMBL/GenBank/DDBJ whole genome shotgun (WGS) entry which is preliminary data.</text>
</comment>
<gene>
    <name evidence="10" type="ORF">AM493_18625</name>
</gene>
<organism evidence="10 11">
    <name type="scientific">Flavobacterium akiainvivens</name>
    <dbReference type="NCBI Taxonomy" id="1202724"/>
    <lineage>
        <taxon>Bacteria</taxon>
        <taxon>Pseudomonadati</taxon>
        <taxon>Bacteroidota</taxon>
        <taxon>Flavobacteriia</taxon>
        <taxon>Flavobacteriales</taxon>
        <taxon>Flavobacteriaceae</taxon>
        <taxon>Flavobacterium</taxon>
    </lineage>
</organism>
<proteinExistence type="predicted"/>
<dbReference type="GO" id="GO:0016020">
    <property type="term" value="C:membrane"/>
    <property type="evidence" value="ECO:0007669"/>
    <property type="project" value="UniProtKB-SubCell"/>
</dbReference>
<evidence type="ECO:0000256" key="6">
    <source>
        <dbReference type="ARBA" id="ARBA00023136"/>
    </source>
</evidence>
<keyword evidence="5 8" id="KW-1133">Transmembrane helix</keyword>
<evidence type="ECO:0000259" key="9">
    <source>
        <dbReference type="Pfam" id="PF18916"/>
    </source>
</evidence>
<dbReference type="InterPro" id="IPR017825">
    <property type="entry name" value="Lycopene_cyclase_dom"/>
</dbReference>
<keyword evidence="6 8" id="KW-0472">Membrane</keyword>
<feature type="transmembrane region" description="Helical" evidence="8">
    <location>
        <begin position="126"/>
        <end position="143"/>
    </location>
</feature>
<dbReference type="GO" id="GO:0016872">
    <property type="term" value="F:intramolecular lyase activity"/>
    <property type="evidence" value="ECO:0007669"/>
    <property type="project" value="InterPro"/>
</dbReference>
<evidence type="ECO:0000256" key="1">
    <source>
        <dbReference type="ARBA" id="ARBA00004141"/>
    </source>
</evidence>
<evidence type="ECO:0000256" key="4">
    <source>
        <dbReference type="ARBA" id="ARBA00022746"/>
    </source>
</evidence>
<evidence type="ECO:0000256" key="8">
    <source>
        <dbReference type="SAM" id="Phobius"/>
    </source>
</evidence>